<sequence>MYINITDNKEAANKGSSGALVNYLEKENRLENGKEPELWFNGQRHDIEAYEVRHALDGNNAKLGKDEAKFFLVNISPSQKELAHLKELFGKEELKEQLKAYAEKVMDEYARNFKRPGINSSKDLLWFAKLENHRYYTYKDKEVQDGTKKRGEKKTGDQIHIQAIVSRRDITNRIKLSPMNSSKGRNIEHSKKMGQFDRMAFKQCGETLFDEKFDFERNLKDTMAYANIQKNGTLKQREQLDMLEKGASQNYQSKSIASELIKDVAEGLFHTTGDMLESVGKSIGGFLEILMEPVYDPGIAPNDIDDAQRRKKKKKKRGQSTDQSQGQQMSR</sequence>
<organism evidence="2 3">
    <name type="scientific">Pedobacter hartonius</name>
    <dbReference type="NCBI Taxonomy" id="425514"/>
    <lineage>
        <taxon>Bacteria</taxon>
        <taxon>Pseudomonadati</taxon>
        <taxon>Bacteroidota</taxon>
        <taxon>Sphingobacteriia</taxon>
        <taxon>Sphingobacteriales</taxon>
        <taxon>Sphingobacteriaceae</taxon>
        <taxon>Pedobacter</taxon>
    </lineage>
</organism>
<evidence type="ECO:0000256" key="1">
    <source>
        <dbReference type="SAM" id="MobiDB-lite"/>
    </source>
</evidence>
<reference evidence="2 3" key="1">
    <citation type="submission" date="2016-10" db="EMBL/GenBank/DDBJ databases">
        <authorList>
            <person name="de Groot N.N."/>
        </authorList>
    </citation>
    <scope>NUCLEOTIDE SEQUENCE [LARGE SCALE GENOMIC DNA]</scope>
    <source>
        <strain evidence="2 3">DSM 19033</strain>
    </source>
</reference>
<dbReference type="InterPro" id="IPR043766">
    <property type="entry name" value="BfmA-like"/>
</dbReference>
<name>A0A1H4HJ01_9SPHI</name>
<evidence type="ECO:0008006" key="4">
    <source>
        <dbReference type="Google" id="ProtNLM"/>
    </source>
</evidence>
<feature type="compositionally biased region" description="Polar residues" evidence="1">
    <location>
        <begin position="320"/>
        <end position="331"/>
    </location>
</feature>
<feature type="region of interest" description="Disordered" evidence="1">
    <location>
        <begin position="298"/>
        <end position="331"/>
    </location>
</feature>
<gene>
    <name evidence="2" type="ORF">SAMN05443550_12029</name>
</gene>
<evidence type="ECO:0000313" key="3">
    <source>
        <dbReference type="Proteomes" id="UP000198850"/>
    </source>
</evidence>
<proteinExistence type="predicted"/>
<dbReference type="RefSeq" id="WP_090560085.1">
    <property type="nucleotide sequence ID" value="NZ_FNRA01000020.1"/>
</dbReference>
<dbReference type="EMBL" id="FNRA01000020">
    <property type="protein sequence ID" value="SEB21576.1"/>
    <property type="molecule type" value="Genomic_DNA"/>
</dbReference>
<feature type="compositionally biased region" description="Basic residues" evidence="1">
    <location>
        <begin position="309"/>
        <end position="318"/>
    </location>
</feature>
<protein>
    <recommendedName>
        <fullName evidence="4">Molybdopterin-guanine dinucleotide biosynthesis protein MobB</fullName>
    </recommendedName>
</protein>
<dbReference type="Proteomes" id="UP000198850">
    <property type="component" value="Unassembled WGS sequence"/>
</dbReference>
<dbReference type="OrthoDB" id="1404627at2"/>
<dbReference type="AlphaFoldDB" id="A0A1H4HJ01"/>
<evidence type="ECO:0000313" key="2">
    <source>
        <dbReference type="EMBL" id="SEB21576.1"/>
    </source>
</evidence>
<dbReference type="STRING" id="425514.SAMN05443550_12029"/>
<accession>A0A1H4HJ01</accession>
<keyword evidence="3" id="KW-1185">Reference proteome</keyword>
<dbReference type="Pfam" id="PF18976">
    <property type="entry name" value="DUF5712"/>
    <property type="match status" value="1"/>
</dbReference>